<dbReference type="GeneID" id="17287244"/>
<dbReference type="Proteomes" id="UP000013827">
    <property type="component" value="Unassembled WGS sequence"/>
</dbReference>
<dbReference type="RefSeq" id="XP_005794403.1">
    <property type="nucleotide sequence ID" value="XM_005794346.1"/>
</dbReference>
<protein>
    <recommendedName>
        <fullName evidence="4">PHD-type domain-containing protein</fullName>
    </recommendedName>
</protein>
<evidence type="ECO:0000256" key="1">
    <source>
        <dbReference type="SAM" id="MobiDB-lite"/>
    </source>
</evidence>
<dbReference type="EnsemblProtists" id="EOD41974">
    <property type="protein sequence ID" value="EOD41974"/>
    <property type="gene ID" value="EMIHUDRAFT_461047"/>
</dbReference>
<keyword evidence="3" id="KW-1185">Reference proteome</keyword>
<dbReference type="PaxDb" id="2903-EOD41974"/>
<evidence type="ECO:0000313" key="3">
    <source>
        <dbReference type="Proteomes" id="UP000013827"/>
    </source>
</evidence>
<sequence>MEPQRPAVARKDHRLSTESLVSDKGAPPLSEAAVRDVALRIDLPAPPAPAPRRTSGRVASVAPETKAALSRAKRYGREVLGRRVRVFWHEEQTWYTGRVKDFTEMEALGHLQWEPDEAAAAAPAAKRGRADRTSDPAKSATTAAAERDPHEIVTAIVCDGCEGEFELPDGIVVPEGDWFCAACAPAAPKSASPPRKRPRQGAAEPAPKASAAPKATAPKAAAEAVQAAEAEAAAPAEAEAAAWAAEARVWRLATRGPLCHVPTLLEHVGRESAPAGGSLAPAKLTAVVLSWLWHGALQPARPAAAPAASAALRAAAAAAPAAPAVADTAARHEQLAPTLRSLLAEMAPAREGEAAAAAAARSHRAVPVLRIVIDAMRRSVLSPVASNVASSEEVAVAACACLASTNPRAGAAAAALIDALCAAGSETVPSHFRAISKTVPTEAAGLLCSLLESPSIGGKQSPYFGAVDGAAASATLAEALPPLLRLRPKRPAADGVLILQGALLSCAEARGLLDGRGEGPGQLTATSRAALAASCGELAAWAERHRASGHASLGSGFRHAQARLAGPE</sequence>
<evidence type="ECO:0008006" key="4">
    <source>
        <dbReference type="Google" id="ProtNLM"/>
    </source>
</evidence>
<evidence type="ECO:0000313" key="2">
    <source>
        <dbReference type="EnsemblProtists" id="EOD41974"/>
    </source>
</evidence>
<feature type="region of interest" description="Disordered" evidence="1">
    <location>
        <begin position="1"/>
        <end position="28"/>
    </location>
</feature>
<name>A0A0D3L1T9_EMIH1</name>
<proteinExistence type="predicted"/>
<feature type="compositionally biased region" description="Low complexity" evidence="1">
    <location>
        <begin position="202"/>
        <end position="218"/>
    </location>
</feature>
<dbReference type="HOGENOM" id="CLU_480158_0_0_1"/>
<organism evidence="2 3">
    <name type="scientific">Emiliania huxleyi (strain CCMP1516)</name>
    <dbReference type="NCBI Taxonomy" id="280463"/>
    <lineage>
        <taxon>Eukaryota</taxon>
        <taxon>Haptista</taxon>
        <taxon>Haptophyta</taxon>
        <taxon>Prymnesiophyceae</taxon>
        <taxon>Isochrysidales</taxon>
        <taxon>Noelaerhabdaceae</taxon>
        <taxon>Emiliania</taxon>
    </lineage>
</organism>
<dbReference type="AlphaFoldDB" id="A0A0D3L1T9"/>
<feature type="region of interest" description="Disordered" evidence="1">
    <location>
        <begin position="118"/>
        <end position="146"/>
    </location>
</feature>
<accession>A0A0D3L1T9</accession>
<dbReference type="KEGG" id="ehx:EMIHUDRAFT_461047"/>
<reference evidence="2" key="2">
    <citation type="submission" date="2024-10" db="UniProtKB">
        <authorList>
            <consortium name="EnsemblProtists"/>
        </authorList>
    </citation>
    <scope>IDENTIFICATION</scope>
</reference>
<feature type="region of interest" description="Disordered" evidence="1">
    <location>
        <begin position="186"/>
        <end position="218"/>
    </location>
</feature>
<reference evidence="3" key="1">
    <citation type="journal article" date="2013" name="Nature">
        <title>Pan genome of the phytoplankton Emiliania underpins its global distribution.</title>
        <authorList>
            <person name="Read B.A."/>
            <person name="Kegel J."/>
            <person name="Klute M.J."/>
            <person name="Kuo A."/>
            <person name="Lefebvre S.C."/>
            <person name="Maumus F."/>
            <person name="Mayer C."/>
            <person name="Miller J."/>
            <person name="Monier A."/>
            <person name="Salamov A."/>
            <person name="Young J."/>
            <person name="Aguilar M."/>
            <person name="Claverie J.M."/>
            <person name="Frickenhaus S."/>
            <person name="Gonzalez K."/>
            <person name="Herman E.K."/>
            <person name="Lin Y.C."/>
            <person name="Napier J."/>
            <person name="Ogata H."/>
            <person name="Sarno A.F."/>
            <person name="Shmutz J."/>
            <person name="Schroeder D."/>
            <person name="de Vargas C."/>
            <person name="Verret F."/>
            <person name="von Dassow P."/>
            <person name="Valentin K."/>
            <person name="Van de Peer Y."/>
            <person name="Wheeler G."/>
            <person name="Dacks J.B."/>
            <person name="Delwiche C.F."/>
            <person name="Dyhrman S.T."/>
            <person name="Glockner G."/>
            <person name="John U."/>
            <person name="Richards T."/>
            <person name="Worden A.Z."/>
            <person name="Zhang X."/>
            <person name="Grigoriev I.V."/>
            <person name="Allen A.E."/>
            <person name="Bidle K."/>
            <person name="Borodovsky M."/>
            <person name="Bowler C."/>
            <person name="Brownlee C."/>
            <person name="Cock J.M."/>
            <person name="Elias M."/>
            <person name="Gladyshev V.N."/>
            <person name="Groth M."/>
            <person name="Guda C."/>
            <person name="Hadaegh A."/>
            <person name="Iglesias-Rodriguez M.D."/>
            <person name="Jenkins J."/>
            <person name="Jones B.M."/>
            <person name="Lawson T."/>
            <person name="Leese F."/>
            <person name="Lindquist E."/>
            <person name="Lobanov A."/>
            <person name="Lomsadze A."/>
            <person name="Malik S.B."/>
            <person name="Marsh M.E."/>
            <person name="Mackinder L."/>
            <person name="Mock T."/>
            <person name="Mueller-Roeber B."/>
            <person name="Pagarete A."/>
            <person name="Parker M."/>
            <person name="Probert I."/>
            <person name="Quesneville H."/>
            <person name="Raines C."/>
            <person name="Rensing S.A."/>
            <person name="Riano-Pachon D.M."/>
            <person name="Richier S."/>
            <person name="Rokitta S."/>
            <person name="Shiraiwa Y."/>
            <person name="Soanes D.M."/>
            <person name="van der Giezen M."/>
            <person name="Wahlund T.M."/>
            <person name="Williams B."/>
            <person name="Wilson W."/>
            <person name="Wolfe G."/>
            <person name="Wurch L.L."/>
        </authorList>
    </citation>
    <scope>NUCLEOTIDE SEQUENCE</scope>
</reference>